<dbReference type="Gene3D" id="2.60.40.1890">
    <property type="entry name" value="PCu(A)C copper chaperone"/>
    <property type="match status" value="1"/>
</dbReference>
<keyword evidence="2" id="KW-1185">Reference proteome</keyword>
<evidence type="ECO:0008006" key="3">
    <source>
        <dbReference type="Google" id="ProtNLM"/>
    </source>
</evidence>
<sequence length="160" mass="17391">MKLLQLLRRRPWALPPLLTLIFFIGVVAHVRAEVRQVASVRASEAWVRSTPPGASAGAAYVTLHNESSQPLLVTQVRSDVSGIAQLHEMSLDGGVMRMRHLSSGLRLKPGATVKLEPGGLHVMLMDLKQPLRAGQSVLLHFSLSDGRELSIVAPVRDAQP</sequence>
<reference evidence="1 2" key="1">
    <citation type="submission" date="2016-10" db="EMBL/GenBank/DDBJ databases">
        <authorList>
            <person name="de Groot N.N."/>
        </authorList>
    </citation>
    <scope>NUCLEOTIDE SEQUENCE [LARGE SCALE GENOMIC DNA]</scope>
    <source>
        <strain evidence="1 2">DSM 25927</strain>
    </source>
</reference>
<dbReference type="SUPFAM" id="SSF110087">
    <property type="entry name" value="DR1885-like metal-binding protein"/>
    <property type="match status" value="1"/>
</dbReference>
<dbReference type="OrthoDB" id="9796962at2"/>
<dbReference type="InterPro" id="IPR036182">
    <property type="entry name" value="PCuAC_sf"/>
</dbReference>
<dbReference type="InterPro" id="IPR058248">
    <property type="entry name" value="Lxx211020-like"/>
</dbReference>
<dbReference type="RefSeq" id="WP_093282079.1">
    <property type="nucleotide sequence ID" value="NZ_FOFS01000002.1"/>
</dbReference>
<dbReference type="EMBL" id="FOFS01000002">
    <property type="protein sequence ID" value="SEP90561.1"/>
    <property type="molecule type" value="Genomic_DNA"/>
</dbReference>
<protein>
    <recommendedName>
        <fullName evidence="3">Copper(I)-binding protein</fullName>
    </recommendedName>
</protein>
<dbReference type="PANTHER" id="PTHR36302:SF1">
    <property type="entry name" value="COPPER CHAPERONE PCU(A)C"/>
    <property type="match status" value="1"/>
</dbReference>
<name>A0A1H9BP80_9GAMM</name>
<dbReference type="Pfam" id="PF04314">
    <property type="entry name" value="PCuAC"/>
    <property type="match status" value="1"/>
</dbReference>
<dbReference type="STRING" id="489703.SAMN04488038_102163"/>
<organism evidence="1 2">
    <name type="scientific">Solimonas aquatica</name>
    <dbReference type="NCBI Taxonomy" id="489703"/>
    <lineage>
        <taxon>Bacteria</taxon>
        <taxon>Pseudomonadati</taxon>
        <taxon>Pseudomonadota</taxon>
        <taxon>Gammaproteobacteria</taxon>
        <taxon>Nevskiales</taxon>
        <taxon>Nevskiaceae</taxon>
        <taxon>Solimonas</taxon>
    </lineage>
</organism>
<dbReference type="AlphaFoldDB" id="A0A1H9BP80"/>
<dbReference type="InterPro" id="IPR007410">
    <property type="entry name" value="LpqE-like"/>
</dbReference>
<accession>A0A1H9BP80</accession>
<proteinExistence type="predicted"/>
<evidence type="ECO:0000313" key="2">
    <source>
        <dbReference type="Proteomes" id="UP000199233"/>
    </source>
</evidence>
<dbReference type="PANTHER" id="PTHR36302">
    <property type="entry name" value="BLR7088 PROTEIN"/>
    <property type="match status" value="1"/>
</dbReference>
<dbReference type="Proteomes" id="UP000199233">
    <property type="component" value="Unassembled WGS sequence"/>
</dbReference>
<gene>
    <name evidence="1" type="ORF">SAMN04488038_102163</name>
</gene>
<evidence type="ECO:0000313" key="1">
    <source>
        <dbReference type="EMBL" id="SEP90561.1"/>
    </source>
</evidence>